<proteinExistence type="predicted"/>
<keyword evidence="2" id="KW-1185">Reference proteome</keyword>
<dbReference type="Gene3D" id="3.40.50.300">
    <property type="entry name" value="P-loop containing nucleotide triphosphate hydrolases"/>
    <property type="match status" value="1"/>
</dbReference>
<accession>A0A1M5FLH9</accession>
<keyword evidence="1" id="KW-0808">Transferase</keyword>
<dbReference type="AlphaFoldDB" id="A0A1M5FLH9"/>
<name>A0A1M5FLH9_VIBGA</name>
<organism evidence="1 2">
    <name type="scientific">Vibrio gazogenes DSM 21264 = NBRC 103151</name>
    <dbReference type="NCBI Taxonomy" id="1123492"/>
    <lineage>
        <taxon>Bacteria</taxon>
        <taxon>Pseudomonadati</taxon>
        <taxon>Pseudomonadota</taxon>
        <taxon>Gammaproteobacteria</taxon>
        <taxon>Vibrionales</taxon>
        <taxon>Vibrionaceae</taxon>
        <taxon>Vibrio</taxon>
    </lineage>
</organism>
<dbReference type="GO" id="GO:0016301">
    <property type="term" value="F:kinase activity"/>
    <property type="evidence" value="ECO:0007669"/>
    <property type="project" value="UniProtKB-KW"/>
</dbReference>
<dbReference type="InterPro" id="IPR027417">
    <property type="entry name" value="P-loop_NTPase"/>
</dbReference>
<dbReference type="Pfam" id="PF13671">
    <property type="entry name" value="AAA_33"/>
    <property type="match status" value="1"/>
</dbReference>
<dbReference type="RefSeq" id="WP_072962240.1">
    <property type="nucleotide sequence ID" value="NZ_FQUH01000020.1"/>
</dbReference>
<evidence type="ECO:0000313" key="1">
    <source>
        <dbReference type="EMBL" id="SHF92345.1"/>
    </source>
</evidence>
<dbReference type="EMBL" id="FQUH01000020">
    <property type="protein sequence ID" value="SHF92345.1"/>
    <property type="molecule type" value="Genomic_DNA"/>
</dbReference>
<dbReference type="SUPFAM" id="SSF52540">
    <property type="entry name" value="P-loop containing nucleoside triphosphate hydrolases"/>
    <property type="match status" value="1"/>
</dbReference>
<gene>
    <name evidence="1" type="ORF">SAMN02745781_03521</name>
</gene>
<dbReference type="Proteomes" id="UP000184159">
    <property type="component" value="Unassembled WGS sequence"/>
</dbReference>
<keyword evidence="1" id="KW-0418">Kinase</keyword>
<sequence length="192" mass="21987">MKTVILVNGIPASGKSTTATQIADYFTCPYLSIDTIKEPFMGLYHDVDRKLNRKLGQAAYQVIWNTIAQAPDECVYVVDAWFGFRPREELLQYVEQSDVHHVIEVWNQVSPETVVERYKQRLPYRRKGHPGAEYLPELETLARKAQPMNIGKLIWLDQDDTPSHAKLLPEITALMATLSQVKKSPVKKTINY</sequence>
<reference evidence="2" key="1">
    <citation type="submission" date="2016-11" db="EMBL/GenBank/DDBJ databases">
        <authorList>
            <person name="Varghese N."/>
            <person name="Submissions S."/>
        </authorList>
    </citation>
    <scope>NUCLEOTIDE SEQUENCE [LARGE SCALE GENOMIC DNA]</scope>
    <source>
        <strain evidence="2">DSM 21264</strain>
    </source>
</reference>
<evidence type="ECO:0000313" key="2">
    <source>
        <dbReference type="Proteomes" id="UP000184159"/>
    </source>
</evidence>
<protein>
    <submittedName>
        <fullName evidence="1">Predicted kinase</fullName>
    </submittedName>
</protein>